<sequence>MPRIASKQLSITLPVEMANLLQAKVDAGEYASVSSAIQDAVRLAQARDRAFENAVENWLRTEVATAYDALKADPSRGMTTEQVLESLAKVRKRERSRS</sequence>
<dbReference type="InterPro" id="IPR010985">
    <property type="entry name" value="Ribbon_hlx_hlx"/>
</dbReference>
<dbReference type="EMBL" id="BMJA01000002">
    <property type="protein sequence ID" value="GGA37076.1"/>
    <property type="molecule type" value="Genomic_DNA"/>
</dbReference>
<evidence type="ECO:0000313" key="1">
    <source>
        <dbReference type="EMBL" id="GGA37076.1"/>
    </source>
</evidence>
<evidence type="ECO:0008006" key="3">
    <source>
        <dbReference type="Google" id="ProtNLM"/>
    </source>
</evidence>
<accession>A0ABQ1G578</accession>
<dbReference type="CDD" id="cd22231">
    <property type="entry name" value="RHH_NikR_HicB-like"/>
    <property type="match status" value="1"/>
</dbReference>
<reference evidence="2" key="1">
    <citation type="journal article" date="2019" name="Int. J. Syst. Evol. Microbiol.">
        <title>The Global Catalogue of Microorganisms (GCM) 10K type strain sequencing project: providing services to taxonomists for standard genome sequencing and annotation.</title>
        <authorList>
            <consortium name="The Broad Institute Genomics Platform"/>
            <consortium name="The Broad Institute Genome Sequencing Center for Infectious Disease"/>
            <person name="Wu L."/>
            <person name="Ma J."/>
        </authorList>
    </citation>
    <scope>NUCLEOTIDE SEQUENCE [LARGE SCALE GENOMIC DNA]</scope>
    <source>
        <strain evidence="2">CGMCC 1.15439</strain>
    </source>
</reference>
<protein>
    <recommendedName>
        <fullName evidence="3">Antitoxin ParD</fullName>
    </recommendedName>
</protein>
<evidence type="ECO:0000313" key="2">
    <source>
        <dbReference type="Proteomes" id="UP000620046"/>
    </source>
</evidence>
<proteinExistence type="predicted"/>
<keyword evidence="2" id="KW-1185">Reference proteome</keyword>
<organism evidence="1 2">
    <name type="scientific">Dyella nitratireducens</name>
    <dbReference type="NCBI Taxonomy" id="1849580"/>
    <lineage>
        <taxon>Bacteria</taxon>
        <taxon>Pseudomonadati</taxon>
        <taxon>Pseudomonadota</taxon>
        <taxon>Gammaproteobacteria</taxon>
        <taxon>Lysobacterales</taxon>
        <taxon>Rhodanobacteraceae</taxon>
        <taxon>Dyella</taxon>
    </lineage>
</organism>
<dbReference type="InterPro" id="IPR038296">
    <property type="entry name" value="ParD_sf"/>
</dbReference>
<dbReference type="Proteomes" id="UP000620046">
    <property type="component" value="Unassembled WGS sequence"/>
</dbReference>
<gene>
    <name evidence="1" type="ORF">GCM10010981_27730</name>
</gene>
<dbReference type="Gene3D" id="6.10.10.120">
    <property type="entry name" value="Antitoxin ParD1-like"/>
    <property type="match status" value="1"/>
</dbReference>
<dbReference type="SUPFAM" id="SSF47598">
    <property type="entry name" value="Ribbon-helix-helix"/>
    <property type="match status" value="1"/>
</dbReference>
<dbReference type="RefSeq" id="WP_188794883.1">
    <property type="nucleotide sequence ID" value="NZ_BMJA01000002.1"/>
</dbReference>
<name>A0ABQ1G578_9GAMM</name>
<comment type="caution">
    <text evidence="1">The sequence shown here is derived from an EMBL/GenBank/DDBJ whole genome shotgun (WGS) entry which is preliminary data.</text>
</comment>